<comment type="similarity">
    <text evidence="1">Belongs to the glycosyl hydrolase 43 family.</text>
</comment>
<evidence type="ECO:0000256" key="2">
    <source>
        <dbReference type="ARBA" id="ARBA00022801"/>
    </source>
</evidence>
<dbReference type="EMBL" id="AJWZ01010919">
    <property type="protein sequence ID" value="EKC47087.1"/>
    <property type="molecule type" value="Genomic_DNA"/>
</dbReference>
<evidence type="ECO:0000256" key="1">
    <source>
        <dbReference type="ARBA" id="ARBA00009865"/>
    </source>
</evidence>
<keyword evidence="3" id="KW-0119">Carbohydrate metabolism</keyword>
<reference evidence="5" key="1">
    <citation type="journal article" date="2013" name="Environ. Microbiol.">
        <title>Microbiota from the distal guts of lean and obese adolescents exhibit partial functional redundancy besides clear differences in community structure.</title>
        <authorList>
            <person name="Ferrer M."/>
            <person name="Ruiz A."/>
            <person name="Lanza F."/>
            <person name="Haange S.B."/>
            <person name="Oberbach A."/>
            <person name="Till H."/>
            <person name="Bargiela R."/>
            <person name="Campoy C."/>
            <person name="Segura M.T."/>
            <person name="Richter M."/>
            <person name="von Bergen M."/>
            <person name="Seifert J."/>
            <person name="Suarez A."/>
        </authorList>
    </citation>
    <scope>NUCLEOTIDE SEQUENCE</scope>
</reference>
<sequence>MMKEQKLQHLAATTCILLATVFSATTAAARGGDPEQQVALADPFILYDKGTYYAYGTGSDNGIPVYVSKDLKNWSSPSGDNTVYLALDKRDSYGNKWFWAPEVYLIDGTYYMYYSAEEHICVATSQSPLGPFRQKEKRPMIEGRNIDNSLFIDQNGRPTSSGTKIDTCNAIWV</sequence>
<dbReference type="GO" id="GO:0004553">
    <property type="term" value="F:hydrolase activity, hydrolyzing O-glycosyl compounds"/>
    <property type="evidence" value="ECO:0007669"/>
    <property type="project" value="InterPro"/>
</dbReference>
<dbReference type="InterPro" id="IPR006710">
    <property type="entry name" value="Glyco_hydro_43"/>
</dbReference>
<dbReference type="GO" id="GO:0005975">
    <property type="term" value="P:carbohydrate metabolic process"/>
    <property type="evidence" value="ECO:0007669"/>
    <property type="project" value="InterPro"/>
</dbReference>
<dbReference type="InterPro" id="IPR023296">
    <property type="entry name" value="Glyco_hydro_beta-prop_sf"/>
</dbReference>
<evidence type="ECO:0000256" key="3">
    <source>
        <dbReference type="ARBA" id="ARBA00023277"/>
    </source>
</evidence>
<dbReference type="AlphaFoldDB" id="K1REJ9"/>
<keyword evidence="4" id="KW-0326">Glycosidase</keyword>
<dbReference type="PANTHER" id="PTHR43772:SF2">
    <property type="entry name" value="PUTATIVE (AFU_ORTHOLOGUE AFUA_2G04480)-RELATED"/>
    <property type="match status" value="1"/>
</dbReference>
<dbReference type="InterPro" id="IPR052176">
    <property type="entry name" value="Glycosyl_Hydrlase_43_Enz"/>
</dbReference>
<dbReference type="PANTHER" id="PTHR43772">
    <property type="entry name" value="ENDO-1,4-BETA-XYLANASE"/>
    <property type="match status" value="1"/>
</dbReference>
<organism evidence="5">
    <name type="scientific">human gut metagenome</name>
    <dbReference type="NCBI Taxonomy" id="408170"/>
    <lineage>
        <taxon>unclassified sequences</taxon>
        <taxon>metagenomes</taxon>
        <taxon>organismal metagenomes</taxon>
    </lineage>
</organism>
<protein>
    <submittedName>
        <fullName evidence="5">Beta-xylosidase</fullName>
    </submittedName>
</protein>
<evidence type="ECO:0000313" key="5">
    <source>
        <dbReference type="EMBL" id="EKC47087.1"/>
    </source>
</evidence>
<dbReference type="SUPFAM" id="SSF75005">
    <property type="entry name" value="Arabinanase/levansucrase/invertase"/>
    <property type="match status" value="1"/>
</dbReference>
<keyword evidence="2" id="KW-0378">Hydrolase</keyword>
<dbReference type="Gene3D" id="2.115.10.20">
    <property type="entry name" value="Glycosyl hydrolase domain, family 43"/>
    <property type="match status" value="1"/>
</dbReference>
<feature type="non-terminal residue" evidence="5">
    <location>
        <position position="173"/>
    </location>
</feature>
<evidence type="ECO:0000256" key="4">
    <source>
        <dbReference type="ARBA" id="ARBA00023295"/>
    </source>
</evidence>
<accession>K1REJ9</accession>
<proteinExistence type="inferred from homology"/>
<name>K1REJ9_9ZZZZ</name>
<dbReference type="Pfam" id="PF04616">
    <property type="entry name" value="Glyco_hydro_43"/>
    <property type="match status" value="1"/>
</dbReference>
<comment type="caution">
    <text evidence="5">The sequence shown here is derived from an EMBL/GenBank/DDBJ whole genome shotgun (WGS) entry which is preliminary data.</text>
</comment>
<gene>
    <name evidence="5" type="ORF">OBE_15889</name>
</gene>